<dbReference type="PANTHER" id="PTHR46796:SF6">
    <property type="entry name" value="ARAC SUBFAMILY"/>
    <property type="match status" value="1"/>
</dbReference>
<dbReference type="InterPro" id="IPR009057">
    <property type="entry name" value="Homeodomain-like_sf"/>
</dbReference>
<reference evidence="5 6" key="1">
    <citation type="submission" date="2024-05" db="EMBL/GenBank/DDBJ databases">
        <title>Neorhizobium sp. Rsf11, a plant growth promoting and heavy metal resistant PAH-degrader.</title>
        <authorList>
            <person name="Golubev S.N."/>
            <person name="Muratova A.Y."/>
            <person name="Markelova M.I."/>
        </authorList>
    </citation>
    <scope>NUCLEOTIDE SEQUENCE [LARGE SCALE GENOMIC DNA]</scope>
    <source>
        <strain evidence="5 6">Rsf11</strain>
    </source>
</reference>
<keyword evidence="1" id="KW-0805">Transcription regulation</keyword>
<accession>A0ABV0LUT2</accession>
<dbReference type="PROSITE" id="PS01124">
    <property type="entry name" value="HTH_ARAC_FAMILY_2"/>
    <property type="match status" value="1"/>
</dbReference>
<keyword evidence="2" id="KW-0238">DNA-binding</keyword>
<dbReference type="EMBL" id="JBEAAL010000001">
    <property type="protein sequence ID" value="MEQ1403363.1"/>
    <property type="molecule type" value="Genomic_DNA"/>
</dbReference>
<dbReference type="Pfam" id="PF14525">
    <property type="entry name" value="AraC_binding_2"/>
    <property type="match status" value="1"/>
</dbReference>
<dbReference type="InterPro" id="IPR020449">
    <property type="entry name" value="Tscrpt_reg_AraC-type_HTH"/>
</dbReference>
<name>A0ABV0LUT2_9HYPH</name>
<dbReference type="InterPro" id="IPR050204">
    <property type="entry name" value="AraC_XylS_family_regulators"/>
</dbReference>
<dbReference type="InterPro" id="IPR018060">
    <property type="entry name" value="HTH_AraC"/>
</dbReference>
<evidence type="ECO:0000256" key="3">
    <source>
        <dbReference type="ARBA" id="ARBA00023163"/>
    </source>
</evidence>
<proteinExistence type="predicted"/>
<dbReference type="PANTHER" id="PTHR46796">
    <property type="entry name" value="HTH-TYPE TRANSCRIPTIONAL ACTIVATOR RHAS-RELATED"/>
    <property type="match status" value="1"/>
</dbReference>
<dbReference type="Gene3D" id="1.10.10.60">
    <property type="entry name" value="Homeodomain-like"/>
    <property type="match status" value="1"/>
</dbReference>
<dbReference type="SMART" id="SM00342">
    <property type="entry name" value="HTH_ARAC"/>
    <property type="match status" value="1"/>
</dbReference>
<dbReference type="SUPFAM" id="SSF46689">
    <property type="entry name" value="Homeodomain-like"/>
    <property type="match status" value="1"/>
</dbReference>
<evidence type="ECO:0000313" key="5">
    <source>
        <dbReference type="EMBL" id="MEQ1403363.1"/>
    </source>
</evidence>
<dbReference type="PRINTS" id="PR00032">
    <property type="entry name" value="HTHARAC"/>
</dbReference>
<organism evidence="5 6">
    <name type="scientific">Neorhizobium phenanthreniclasticum</name>
    <dbReference type="NCBI Taxonomy" id="3157917"/>
    <lineage>
        <taxon>Bacteria</taxon>
        <taxon>Pseudomonadati</taxon>
        <taxon>Pseudomonadota</taxon>
        <taxon>Alphaproteobacteria</taxon>
        <taxon>Hyphomicrobiales</taxon>
        <taxon>Rhizobiaceae</taxon>
        <taxon>Rhizobium/Agrobacterium group</taxon>
        <taxon>Neorhizobium</taxon>
    </lineage>
</organism>
<evidence type="ECO:0000259" key="4">
    <source>
        <dbReference type="PROSITE" id="PS01124"/>
    </source>
</evidence>
<sequence length="352" mass="39064">MEDSLNPGVWEHAALAGVPRSVLHIEGLAAREAIAVWQENIGVLYDVRLRNKVDDRFQFHAEAFHFGEVVLTSYRCTAQSFDRSRARIGRDGLDHITLQICLQGSHGRRDGGSDDAAGSGDLIVADLAQPQSTGTSDFDSLNLTMPRRLLAPLLKAPDEQNMRVISGKTPLVALLRNHLQGLYDGAPAMSRQDAEAVVGPTLELAAAAMNAAVTEENAASIRLALTGEIRRHVDAHIVDRGLTAETVAGSFGISTRKLYYLFEPYGGFSSYIQEERLRRCRAELVDPDHRQESIAEIAERYGFSHRKSFIRAFRRSFDVTPREMRALAAEGRSLPAGYGEGQTMWHWIRKLR</sequence>
<keyword evidence="3" id="KW-0804">Transcription</keyword>
<keyword evidence="6" id="KW-1185">Reference proteome</keyword>
<comment type="caution">
    <text evidence="5">The sequence shown here is derived from an EMBL/GenBank/DDBJ whole genome shotgun (WGS) entry which is preliminary data.</text>
</comment>
<feature type="domain" description="HTH araC/xylS-type" evidence="4">
    <location>
        <begin position="227"/>
        <end position="327"/>
    </location>
</feature>
<dbReference type="InterPro" id="IPR035418">
    <property type="entry name" value="AraC-bd_2"/>
</dbReference>
<evidence type="ECO:0000256" key="1">
    <source>
        <dbReference type="ARBA" id="ARBA00023015"/>
    </source>
</evidence>
<gene>
    <name evidence="5" type="ORF">ABK249_00330</name>
</gene>
<evidence type="ECO:0000256" key="2">
    <source>
        <dbReference type="ARBA" id="ARBA00023125"/>
    </source>
</evidence>
<evidence type="ECO:0000313" key="6">
    <source>
        <dbReference type="Proteomes" id="UP001496627"/>
    </source>
</evidence>
<dbReference type="Pfam" id="PF12833">
    <property type="entry name" value="HTH_18"/>
    <property type="match status" value="1"/>
</dbReference>
<dbReference type="Proteomes" id="UP001496627">
    <property type="component" value="Unassembled WGS sequence"/>
</dbReference>
<dbReference type="RefSeq" id="WP_052183139.1">
    <property type="nucleotide sequence ID" value="NZ_JBEAAL010000001.1"/>
</dbReference>
<protein>
    <submittedName>
        <fullName evidence="5">Helix-turn-helix domain-containing protein</fullName>
    </submittedName>
</protein>